<evidence type="ECO:0000313" key="2">
    <source>
        <dbReference type="EMBL" id="MBA4628645.1"/>
    </source>
</evidence>
<reference evidence="2" key="2">
    <citation type="submission" date="2020-07" db="EMBL/GenBank/DDBJ databases">
        <authorList>
            <person name="Vera ALvarez R."/>
            <person name="Arias-Moreno D.M."/>
            <person name="Jimenez-Jacinto V."/>
            <person name="Jimenez-Bremont J.F."/>
            <person name="Swaminathan K."/>
            <person name="Moose S.P."/>
            <person name="Guerrero-Gonzalez M.L."/>
            <person name="Marino-Ramirez L."/>
            <person name="Landsman D."/>
            <person name="Rodriguez-Kessler M."/>
            <person name="Delgado-Sanchez P."/>
        </authorList>
    </citation>
    <scope>NUCLEOTIDE SEQUENCE</scope>
    <source>
        <tissue evidence="2">Cladode</tissue>
    </source>
</reference>
<proteinExistence type="predicted"/>
<reference evidence="2" key="1">
    <citation type="journal article" date="2013" name="J. Plant Res.">
        <title>Effect of fungi and light on seed germination of three Opuntia species from semiarid lands of central Mexico.</title>
        <authorList>
            <person name="Delgado-Sanchez P."/>
            <person name="Jimenez-Bremont J.F."/>
            <person name="Guerrero-Gonzalez Mde L."/>
            <person name="Flores J."/>
        </authorList>
    </citation>
    <scope>NUCLEOTIDE SEQUENCE</scope>
    <source>
        <tissue evidence="2">Cladode</tissue>
    </source>
</reference>
<name>A0A7C9D1G0_OPUST</name>
<organism evidence="2">
    <name type="scientific">Opuntia streptacantha</name>
    <name type="common">Prickly pear cactus</name>
    <name type="synonym">Opuntia cardona</name>
    <dbReference type="NCBI Taxonomy" id="393608"/>
    <lineage>
        <taxon>Eukaryota</taxon>
        <taxon>Viridiplantae</taxon>
        <taxon>Streptophyta</taxon>
        <taxon>Embryophyta</taxon>
        <taxon>Tracheophyta</taxon>
        <taxon>Spermatophyta</taxon>
        <taxon>Magnoliopsida</taxon>
        <taxon>eudicotyledons</taxon>
        <taxon>Gunneridae</taxon>
        <taxon>Pentapetalae</taxon>
        <taxon>Caryophyllales</taxon>
        <taxon>Cactineae</taxon>
        <taxon>Cactaceae</taxon>
        <taxon>Opuntioideae</taxon>
        <taxon>Opuntia</taxon>
    </lineage>
</organism>
<protein>
    <submittedName>
        <fullName evidence="2">Uncharacterized protein</fullName>
    </submittedName>
</protein>
<feature type="compositionally biased region" description="Basic and acidic residues" evidence="1">
    <location>
        <begin position="46"/>
        <end position="62"/>
    </location>
</feature>
<feature type="region of interest" description="Disordered" evidence="1">
    <location>
        <begin position="46"/>
        <end position="71"/>
    </location>
</feature>
<evidence type="ECO:0000256" key="1">
    <source>
        <dbReference type="SAM" id="MobiDB-lite"/>
    </source>
</evidence>
<sequence>MQNNRCLVESYILTYIIVNRHIYSMICRSVIRSRIGPDWTEDRIRAEARTEDWTRQTRDRTGPRHGQGRKPPLFFLEHSQLVLRGTAVPPILFGPPSFFCGTWSARAERHDITTHFIRSTGPDRDRTKDRK</sequence>
<dbReference type="EMBL" id="GISG01066695">
    <property type="protein sequence ID" value="MBA4628645.1"/>
    <property type="molecule type" value="Transcribed_RNA"/>
</dbReference>
<dbReference type="AlphaFoldDB" id="A0A7C9D1G0"/>
<accession>A0A7C9D1G0</accession>